<dbReference type="Pfam" id="PF05709">
    <property type="entry name" value="Sipho_tail"/>
    <property type="match status" value="1"/>
</dbReference>
<dbReference type="InterPro" id="IPR054738">
    <property type="entry name" value="Siphovirus-type_tail_C"/>
</dbReference>
<organism evidence="3 4">
    <name type="scientific">Desulfotruncus arcticus DSM 17038</name>
    <dbReference type="NCBI Taxonomy" id="1121424"/>
    <lineage>
        <taxon>Bacteria</taxon>
        <taxon>Bacillati</taxon>
        <taxon>Bacillota</taxon>
        <taxon>Clostridia</taxon>
        <taxon>Eubacteriales</taxon>
        <taxon>Desulfallaceae</taxon>
        <taxon>Desulfotruncus</taxon>
    </lineage>
</organism>
<name>A0A1I2YD52_9FIRM</name>
<feature type="domain" description="Siphovirus-type tail component RIFT-related" evidence="1">
    <location>
        <begin position="15"/>
        <end position="120"/>
    </location>
</feature>
<evidence type="ECO:0000259" key="1">
    <source>
        <dbReference type="Pfam" id="PF05709"/>
    </source>
</evidence>
<dbReference type="Proteomes" id="UP000199337">
    <property type="component" value="Unassembled WGS sequence"/>
</dbReference>
<dbReference type="Pfam" id="PF22768">
    <property type="entry name" value="SPP1_Dit"/>
    <property type="match status" value="1"/>
</dbReference>
<feature type="domain" description="Siphovirus-type tail component C-terminal" evidence="2">
    <location>
        <begin position="980"/>
        <end position="1075"/>
    </location>
</feature>
<dbReference type="InterPro" id="IPR008841">
    <property type="entry name" value="Siphovirus-type_tail_N"/>
</dbReference>
<evidence type="ECO:0000259" key="2">
    <source>
        <dbReference type="Pfam" id="PF22768"/>
    </source>
</evidence>
<evidence type="ECO:0000313" key="3">
    <source>
        <dbReference type="EMBL" id="SFH22916.1"/>
    </source>
</evidence>
<sequence>MSFSFNGIDSKTYVTVNVVRQSILPPVASKTVSIPKRAGALDFGTELGVRQIEVAVTIKAASWEELRVKARQLADWLYQDDLKPLVFSDEPDKIYMARVTGETDIDEIVYNGQGNLLFLCPEPFAAGQLINQTVAVAKPNPVFARASAAFLEDGTSYSVNQPRYKAGQYGEAVFIEEGTTNHMQTAEAPAEETLTALTPGAIYTLSTEGTDQAVTLEHVFMDDLATGTQSGVHTDDTDLKLTLEPAFSNADTIQGDFNGTHSNTQATAGGLVELTKIPSGTDYAKTETTQADFLGGTLTDVTANANGELKLATEQVTSTQHIIKKATFEDDESTTVGNFFQWYYFDNSSNQHWSGDYSYTTNYYGYTIFVIPAGAENAKMNFPTYPSSGITEIYVNGTLIRKLSAANYWTFTSYNLTPGRSYNVSWEDGGHGYRCYVDDFTVQWDETTTTDQYKSTGSRVSPAYNISTVGTVATSRIAWTEITPSASTTVKVEVTLDGGTTWAQCTNGGEIPGLAPDTDVAGKSLKWRVTLATSDPTQTPKVSDITVEIAAKDVYRLTGTYTSPIMTLSPSIVMTSTITWGSVVPTGAGLTVQTNYAPDGTTWAGWQTVAKGGAVPGLPSGSVIASGAKLQYRATLTPTADQKQTPQLTDLAINISKANTGTRSSAAYDISNVEAYFSSVISWTATVPAGASLTVETSVDAGTSWQAATNGGAISGLIPGQSLSGITVMTRATLKTVTSPEPPTLHSLIFKVSNHKTGNLITVTPATAELKLTPSGVTKWQLEEKPYQTTWTVGTREPETLTLDMGGGLESDQGTFEVRAFEDGRTDRNAFLWDSHGAEGSRFLFKKLTDGTYELHFNNTLVIKTSGIAMVGSHVFAARWNGSQVWLLIDGVEWGTATLATPANIDEKGTIFLGSSFDTSEQWNNTIDEVRASKIVRTTAELAANDTGGPLPLDENTSCLMAFDGNLGVGAVESPCLTYNGTARTYPLFTMKVKAPIPYVKLQKGSKHVLVTYDFQHGDILVIDNDRATIEVNGLRAMNCLDVSSDFFMLDRGLNEFTLEPAAKCDVTIQYQEKWL</sequence>
<gene>
    <name evidence="3" type="ORF">SAMN05660649_04362</name>
</gene>
<accession>A0A1I2YD52</accession>
<dbReference type="Gene3D" id="2.40.30.200">
    <property type="match status" value="1"/>
</dbReference>
<dbReference type="STRING" id="341036.SAMN05660649_04362"/>
<dbReference type="Gene3D" id="2.60.120.200">
    <property type="match status" value="1"/>
</dbReference>
<dbReference type="NCBIfam" id="TIGR01633">
    <property type="entry name" value="phi3626_gp14_N"/>
    <property type="match status" value="1"/>
</dbReference>
<dbReference type="InterPro" id="IPR013320">
    <property type="entry name" value="ConA-like_dom_sf"/>
</dbReference>
<dbReference type="RefSeq" id="WP_165613652.1">
    <property type="nucleotide sequence ID" value="NZ_FOOX01000020.1"/>
</dbReference>
<dbReference type="SUPFAM" id="SSF49899">
    <property type="entry name" value="Concanavalin A-like lectins/glucanases"/>
    <property type="match status" value="1"/>
</dbReference>
<reference evidence="4" key="1">
    <citation type="submission" date="2016-10" db="EMBL/GenBank/DDBJ databases">
        <authorList>
            <person name="Varghese N."/>
            <person name="Submissions S."/>
        </authorList>
    </citation>
    <scope>NUCLEOTIDE SEQUENCE [LARGE SCALE GENOMIC DNA]</scope>
    <source>
        <strain evidence="4">DSM 17038</strain>
    </source>
</reference>
<protein>
    <submittedName>
        <fullName evidence="3">Putative phage tail component, N-terminal domain-containing protein</fullName>
    </submittedName>
</protein>
<dbReference type="InterPro" id="IPR006520">
    <property type="entry name" value="Dit_BPSPP_N"/>
</dbReference>
<dbReference type="Gene3D" id="2.60.120.860">
    <property type="match status" value="1"/>
</dbReference>
<dbReference type="EMBL" id="FOOX01000020">
    <property type="protein sequence ID" value="SFH22916.1"/>
    <property type="molecule type" value="Genomic_DNA"/>
</dbReference>
<proteinExistence type="predicted"/>
<dbReference type="AlphaFoldDB" id="A0A1I2YD52"/>
<dbReference type="Pfam" id="PF13385">
    <property type="entry name" value="Laminin_G_3"/>
    <property type="match status" value="1"/>
</dbReference>
<keyword evidence="4" id="KW-1185">Reference proteome</keyword>
<evidence type="ECO:0000313" key="4">
    <source>
        <dbReference type="Proteomes" id="UP000199337"/>
    </source>
</evidence>